<gene>
    <name evidence="2" type="ORF">TTHERM_00529630</name>
</gene>
<evidence type="ECO:0000313" key="2">
    <source>
        <dbReference type="EMBL" id="EAR85011.3"/>
    </source>
</evidence>
<feature type="coiled-coil region" evidence="1">
    <location>
        <begin position="10"/>
        <end position="63"/>
    </location>
</feature>
<accession>I7MGC0</accession>
<protein>
    <submittedName>
        <fullName evidence="2">Uncharacterized protein</fullName>
    </submittedName>
</protein>
<evidence type="ECO:0000256" key="1">
    <source>
        <dbReference type="SAM" id="Coils"/>
    </source>
</evidence>
<dbReference type="Proteomes" id="UP000009168">
    <property type="component" value="Unassembled WGS sequence"/>
</dbReference>
<dbReference type="AlphaFoldDB" id="I7MGC0"/>
<dbReference type="InParanoid" id="I7MGC0"/>
<dbReference type="RefSeq" id="XP_001032674.3">
    <property type="nucleotide sequence ID" value="XM_001032674.4"/>
</dbReference>
<dbReference type="STRING" id="312017.I7MGC0"/>
<proteinExistence type="predicted"/>
<dbReference type="HOGENOM" id="CLU_493922_0_0_1"/>
<dbReference type="GeneID" id="7837825"/>
<name>I7MGC0_TETTS</name>
<dbReference type="EMBL" id="GG662522">
    <property type="protein sequence ID" value="EAR85011.3"/>
    <property type="molecule type" value="Genomic_DNA"/>
</dbReference>
<sequence length="552" mass="65736">MEREDDVFDYKLMKKELKQAMREQKKELKESSKIMKDQMKQNAKQLKQELKQNKKNMLNSQEQFIDSQHNFQYQMMQDQQQLQQQILFNQQQMHMQMVQEQQQMAQYIPQNLQNSFQYQYNQQNRQFPSNNQYQNFNYPPNNYNQNFYQGNQQNFQQTQVQNDVNRKAHGNKENNRKSNLKIIQSNTQQLFEDIFNNDKQKVQLCIQNQDQLAATLRKDKNGCLKQLYKKEYQKQIEYLKQNGFGNTSKIIVLLKEENGNEEIVLRKLIKETIQKQLQRQMYQNEINIIQKNYKHKICKHLIIKHLKEADGDVQKALLLINLNKQTCLNDQQVFKEQLQTLALEGWLSSATLKKIIQILKKNSGDLDKSRFEIQLLCHHKIKQITYSEIQSLNDFNITENFNEKFTDVVIDGNNLLFMNSSIRKNCINKQRAIAEQKIFQLSFHLKEILGLRTLILIFDQMHTKICDSKIQVINCKNTQFKSSDDFIVDHVMCLNDNQARSSLIITSDNELTYRIFTSNRNISVMKGKTFFEQIEQLISQQIFNDIVTNDQI</sequence>
<keyword evidence="1" id="KW-0175">Coiled coil</keyword>
<dbReference type="KEGG" id="tet:TTHERM_00529630"/>
<evidence type="ECO:0000313" key="3">
    <source>
        <dbReference type="Proteomes" id="UP000009168"/>
    </source>
</evidence>
<reference evidence="3" key="1">
    <citation type="journal article" date="2006" name="PLoS Biol.">
        <title>Macronuclear genome sequence of the ciliate Tetrahymena thermophila, a model eukaryote.</title>
        <authorList>
            <person name="Eisen J.A."/>
            <person name="Coyne R.S."/>
            <person name="Wu M."/>
            <person name="Wu D."/>
            <person name="Thiagarajan M."/>
            <person name="Wortman J.R."/>
            <person name="Badger J.H."/>
            <person name="Ren Q."/>
            <person name="Amedeo P."/>
            <person name="Jones K.M."/>
            <person name="Tallon L.J."/>
            <person name="Delcher A.L."/>
            <person name="Salzberg S.L."/>
            <person name="Silva J.C."/>
            <person name="Haas B.J."/>
            <person name="Majoros W.H."/>
            <person name="Farzad M."/>
            <person name="Carlton J.M."/>
            <person name="Smith R.K. Jr."/>
            <person name="Garg J."/>
            <person name="Pearlman R.E."/>
            <person name="Karrer K.M."/>
            <person name="Sun L."/>
            <person name="Manning G."/>
            <person name="Elde N.C."/>
            <person name="Turkewitz A.P."/>
            <person name="Asai D.J."/>
            <person name="Wilkes D.E."/>
            <person name="Wang Y."/>
            <person name="Cai H."/>
            <person name="Collins K."/>
            <person name="Stewart B.A."/>
            <person name="Lee S.R."/>
            <person name="Wilamowska K."/>
            <person name="Weinberg Z."/>
            <person name="Ruzzo W.L."/>
            <person name="Wloga D."/>
            <person name="Gaertig J."/>
            <person name="Frankel J."/>
            <person name="Tsao C.-C."/>
            <person name="Gorovsky M.A."/>
            <person name="Keeling P.J."/>
            <person name="Waller R.F."/>
            <person name="Patron N.J."/>
            <person name="Cherry J.M."/>
            <person name="Stover N.A."/>
            <person name="Krieger C.J."/>
            <person name="del Toro C."/>
            <person name="Ryder H.F."/>
            <person name="Williamson S.C."/>
            <person name="Barbeau R.A."/>
            <person name="Hamilton E.P."/>
            <person name="Orias E."/>
        </authorList>
    </citation>
    <scope>NUCLEOTIDE SEQUENCE [LARGE SCALE GENOMIC DNA]</scope>
    <source>
        <strain evidence="3">SB210</strain>
    </source>
</reference>
<organism evidence="2 3">
    <name type="scientific">Tetrahymena thermophila (strain SB210)</name>
    <dbReference type="NCBI Taxonomy" id="312017"/>
    <lineage>
        <taxon>Eukaryota</taxon>
        <taxon>Sar</taxon>
        <taxon>Alveolata</taxon>
        <taxon>Ciliophora</taxon>
        <taxon>Intramacronucleata</taxon>
        <taxon>Oligohymenophorea</taxon>
        <taxon>Hymenostomatida</taxon>
        <taxon>Tetrahymenina</taxon>
        <taxon>Tetrahymenidae</taxon>
        <taxon>Tetrahymena</taxon>
    </lineage>
</organism>
<keyword evidence="3" id="KW-1185">Reference proteome</keyword>